<protein>
    <recommendedName>
        <fullName evidence="1">Origin recognition complex subunit 5 C-terminal domain-containing protein</fullName>
    </recommendedName>
</protein>
<accession>A2E5W6</accession>
<dbReference type="InterPro" id="IPR020796">
    <property type="entry name" value="ORC5"/>
</dbReference>
<organism evidence="2 3">
    <name type="scientific">Trichomonas vaginalis (strain ATCC PRA-98 / G3)</name>
    <dbReference type="NCBI Taxonomy" id="412133"/>
    <lineage>
        <taxon>Eukaryota</taxon>
        <taxon>Metamonada</taxon>
        <taxon>Parabasalia</taxon>
        <taxon>Trichomonadida</taxon>
        <taxon>Trichomonadidae</taxon>
        <taxon>Trichomonas</taxon>
    </lineage>
</organism>
<dbReference type="FunFam" id="3.40.50.300:FF:005022">
    <property type="entry name" value="Uncharacterized protein"/>
    <property type="match status" value="1"/>
</dbReference>
<dbReference type="STRING" id="5722.A2E5W6"/>
<dbReference type="SUPFAM" id="SSF52540">
    <property type="entry name" value="P-loop containing nucleoside triphosphate hydrolases"/>
    <property type="match status" value="1"/>
</dbReference>
<dbReference type="EMBL" id="DS113310">
    <property type="protein sequence ID" value="EAY11923.1"/>
    <property type="molecule type" value="Genomic_DNA"/>
</dbReference>
<dbReference type="OrthoDB" id="365981at2759"/>
<dbReference type="Gene3D" id="3.40.50.300">
    <property type="entry name" value="P-loop containing nucleotide triphosphate hydrolases"/>
    <property type="match status" value="1"/>
</dbReference>
<reference evidence="2" key="2">
    <citation type="journal article" date="2007" name="Science">
        <title>Draft genome sequence of the sexually transmitted pathogen Trichomonas vaginalis.</title>
        <authorList>
            <person name="Carlton J.M."/>
            <person name="Hirt R.P."/>
            <person name="Silva J.C."/>
            <person name="Delcher A.L."/>
            <person name="Schatz M."/>
            <person name="Zhao Q."/>
            <person name="Wortman J.R."/>
            <person name="Bidwell S.L."/>
            <person name="Alsmark U.C.M."/>
            <person name="Besteiro S."/>
            <person name="Sicheritz-Ponten T."/>
            <person name="Noel C.J."/>
            <person name="Dacks J.B."/>
            <person name="Foster P.G."/>
            <person name="Simillion C."/>
            <person name="Van de Peer Y."/>
            <person name="Miranda-Saavedra D."/>
            <person name="Barton G.J."/>
            <person name="Westrop G.D."/>
            <person name="Mueller S."/>
            <person name="Dessi D."/>
            <person name="Fiori P.L."/>
            <person name="Ren Q."/>
            <person name="Paulsen I."/>
            <person name="Zhang H."/>
            <person name="Bastida-Corcuera F.D."/>
            <person name="Simoes-Barbosa A."/>
            <person name="Brown M.T."/>
            <person name="Hayes R.D."/>
            <person name="Mukherjee M."/>
            <person name="Okumura C.Y."/>
            <person name="Schneider R."/>
            <person name="Smith A.J."/>
            <person name="Vanacova S."/>
            <person name="Villalvazo M."/>
            <person name="Haas B.J."/>
            <person name="Pertea M."/>
            <person name="Feldblyum T.V."/>
            <person name="Utterback T.R."/>
            <person name="Shu C.L."/>
            <person name="Osoegawa K."/>
            <person name="de Jong P.J."/>
            <person name="Hrdy I."/>
            <person name="Horvathova L."/>
            <person name="Zubacova Z."/>
            <person name="Dolezal P."/>
            <person name="Malik S.B."/>
            <person name="Logsdon J.M. Jr."/>
            <person name="Henze K."/>
            <person name="Gupta A."/>
            <person name="Wang C.C."/>
            <person name="Dunne R.L."/>
            <person name="Upcroft J.A."/>
            <person name="Upcroft P."/>
            <person name="White O."/>
            <person name="Salzberg S.L."/>
            <person name="Tang P."/>
            <person name="Chiu C.-H."/>
            <person name="Lee Y.-S."/>
            <person name="Embley T.M."/>
            <person name="Coombs G.H."/>
            <person name="Mottram J.C."/>
            <person name="Tachezy J."/>
            <person name="Fraser-Liggett C.M."/>
            <person name="Johnson P.J."/>
        </authorList>
    </citation>
    <scope>NUCLEOTIDE SEQUENCE [LARGE SCALE GENOMIC DNA]</scope>
    <source>
        <strain evidence="2">G3</strain>
    </source>
</reference>
<gene>
    <name evidence="2" type="ORF">TVAG_399280</name>
</gene>
<evidence type="ECO:0000259" key="1">
    <source>
        <dbReference type="Pfam" id="PF14630"/>
    </source>
</evidence>
<evidence type="ECO:0000313" key="3">
    <source>
        <dbReference type="Proteomes" id="UP000001542"/>
    </source>
</evidence>
<dbReference type="InParanoid" id="A2E5W6"/>
<evidence type="ECO:0000313" key="2">
    <source>
        <dbReference type="EMBL" id="EAY11923.1"/>
    </source>
</evidence>
<feature type="domain" description="Origin recognition complex subunit 5 C-terminal" evidence="1">
    <location>
        <begin position="242"/>
        <end position="362"/>
    </location>
</feature>
<dbReference type="VEuPathDB" id="TrichDB:TVAGG3_0337800"/>
<dbReference type="Proteomes" id="UP000001542">
    <property type="component" value="Unassembled WGS sequence"/>
</dbReference>
<dbReference type="InterPro" id="IPR047088">
    <property type="entry name" value="ORC5_C"/>
</dbReference>
<dbReference type="RefSeq" id="XP_001324146.1">
    <property type="nucleotide sequence ID" value="XM_001324111.1"/>
</dbReference>
<dbReference type="GO" id="GO:0005664">
    <property type="term" value="C:nuclear origin of replication recognition complex"/>
    <property type="evidence" value="ECO:0000318"/>
    <property type="project" value="GO_Central"/>
</dbReference>
<dbReference type="SMR" id="A2E5W6"/>
<dbReference type="KEGG" id="tva:4769882"/>
<keyword evidence="3" id="KW-1185">Reference proteome</keyword>
<dbReference type="Pfam" id="PF14630">
    <property type="entry name" value="ORC5_C"/>
    <property type="match status" value="1"/>
</dbReference>
<reference evidence="2" key="1">
    <citation type="submission" date="2006-10" db="EMBL/GenBank/DDBJ databases">
        <authorList>
            <person name="Amadeo P."/>
            <person name="Zhao Q."/>
            <person name="Wortman J."/>
            <person name="Fraser-Liggett C."/>
            <person name="Carlton J."/>
        </authorList>
    </citation>
    <scope>NUCLEOTIDE SEQUENCE</scope>
    <source>
        <strain evidence="2">G3</strain>
    </source>
</reference>
<dbReference type="GO" id="GO:0003688">
    <property type="term" value="F:DNA replication origin binding"/>
    <property type="evidence" value="ECO:0000318"/>
    <property type="project" value="GO_Central"/>
</dbReference>
<dbReference type="InterPro" id="IPR027417">
    <property type="entry name" value="P-loop_NTPase"/>
</dbReference>
<proteinExistence type="predicted"/>
<name>A2E5W6_TRIV3</name>
<dbReference type="VEuPathDB" id="TrichDB:TVAG_399280"/>
<dbReference type="PANTHER" id="PTHR12705:SF0">
    <property type="entry name" value="ORIGIN RECOGNITION COMPLEX SUBUNIT 5"/>
    <property type="match status" value="1"/>
</dbReference>
<dbReference type="AlphaFoldDB" id="A2E5W6"/>
<dbReference type="GO" id="GO:0006270">
    <property type="term" value="P:DNA replication initiation"/>
    <property type="evidence" value="ECO:0000318"/>
    <property type="project" value="GO_Central"/>
</dbReference>
<dbReference type="PANTHER" id="PTHR12705">
    <property type="entry name" value="ORIGIN RECOGNITION COMPLEX SUBUNIT 5"/>
    <property type="match status" value="1"/>
</dbReference>
<sequence length="368" mass="42285">MARIPLCRSNEYTEIVASILTGIRIIVISGPASSGKTTTIQAIVKNKDLDMRKIHMFCETDMDNGGFYYKLSQAIAPDDKKARSFQQFVDYYDSPTPTAIFIDSFDLLGDLAKQLFTTFKSAVESNIMSKYYFIFISRTSPVNFITDPLTVFNIDFAPYTDNEIFQVVRSCGKHEDNDQFDHYLEQVVNVSRPLTHDIRDIIYITYKLQKSEIKPDDKLFPKLVLHELRAIRETVQSRIVDLPKIANLLLIASYIASHTSSLADLAHLSRSAKRQRKHPNFLQEHEYVSINRIFAIAKALNFHYCDDFDFDYSAYTQIQNLYSLNLIEIRGDIRLDPKIKCLATEDEVKSAGLNVEIDVNYYVSEDMN</sequence>